<dbReference type="GO" id="GO:0036297">
    <property type="term" value="P:interstrand cross-link repair"/>
    <property type="evidence" value="ECO:0007669"/>
    <property type="project" value="TreeGrafter"/>
</dbReference>
<dbReference type="EMBL" id="KV453911">
    <property type="protein sequence ID" value="ODV79911.1"/>
    <property type="molecule type" value="Genomic_DNA"/>
</dbReference>
<dbReference type="GO" id="GO:0045145">
    <property type="term" value="F:single-stranded DNA 5'-3' DNA exonuclease activity"/>
    <property type="evidence" value="ECO:0007669"/>
    <property type="project" value="InterPro"/>
</dbReference>
<evidence type="ECO:0000256" key="4">
    <source>
        <dbReference type="ARBA" id="ARBA00011245"/>
    </source>
</evidence>
<dbReference type="AlphaFoldDB" id="A0A1E4SK76"/>
<dbReference type="GeneID" id="30985714"/>
<dbReference type="Pfam" id="PF09810">
    <property type="entry name" value="Exo5"/>
    <property type="match status" value="2"/>
</dbReference>
<dbReference type="GO" id="GO:0051539">
    <property type="term" value="F:4 iron, 4 sulfur cluster binding"/>
    <property type="evidence" value="ECO:0007669"/>
    <property type="project" value="UniProtKB-KW"/>
</dbReference>
<evidence type="ECO:0000256" key="1">
    <source>
        <dbReference type="ARBA" id="ARBA00001946"/>
    </source>
</evidence>
<reference evidence="13" key="1">
    <citation type="submission" date="2016-05" db="EMBL/GenBank/DDBJ databases">
        <title>Comparative genomics of biotechnologically important yeasts.</title>
        <authorList>
            <consortium name="DOE Joint Genome Institute"/>
            <person name="Riley R."/>
            <person name="Haridas S."/>
            <person name="Wolfe K.H."/>
            <person name="Lopes M.R."/>
            <person name="Hittinger C.T."/>
            <person name="Goker M."/>
            <person name="Salamov A."/>
            <person name="Wisecaver J."/>
            <person name="Long T.M."/>
            <person name="Aerts A.L."/>
            <person name="Barry K."/>
            <person name="Choi C."/>
            <person name="Clum A."/>
            <person name="Coughlan A.Y."/>
            <person name="Deshpande S."/>
            <person name="Douglass A.P."/>
            <person name="Hanson S.J."/>
            <person name="Klenk H.-P."/>
            <person name="Labutti K."/>
            <person name="Lapidus A."/>
            <person name="Lindquist E."/>
            <person name="Lipzen A."/>
            <person name="Meier-Kolthoff J.P."/>
            <person name="Ohm R.A."/>
            <person name="Otillar R.P."/>
            <person name="Pangilinan J."/>
            <person name="Peng Y."/>
            <person name="Rokas A."/>
            <person name="Rosa C.A."/>
            <person name="Scheuner C."/>
            <person name="Sibirny A.A."/>
            <person name="Slot J.C."/>
            <person name="Stielow J.B."/>
            <person name="Sun H."/>
            <person name="Kurtzman C.P."/>
            <person name="Blackwell M."/>
            <person name="Grigoriev I.V."/>
            <person name="Jeffries T.W."/>
        </authorList>
    </citation>
    <scope>NUCLEOTIDE SEQUENCE [LARGE SCALE GENOMIC DNA]</scope>
    <source>
        <strain evidence="13">NRRL Y-17324</strain>
    </source>
</reference>
<dbReference type="STRING" id="984487.A0A1E4SK76"/>
<comment type="cofactor">
    <cofactor evidence="1">
        <name>Mg(2+)</name>
        <dbReference type="ChEBI" id="CHEBI:18420"/>
    </cofactor>
</comment>
<evidence type="ECO:0000256" key="10">
    <source>
        <dbReference type="ARBA" id="ARBA00023014"/>
    </source>
</evidence>
<keyword evidence="6" id="KW-0479">Metal-binding</keyword>
<evidence type="ECO:0000256" key="3">
    <source>
        <dbReference type="ARBA" id="ARBA00009797"/>
    </source>
</evidence>
<organism evidence="12 13">
    <name type="scientific">Suhomyces tanzawaensis NRRL Y-17324</name>
    <dbReference type="NCBI Taxonomy" id="984487"/>
    <lineage>
        <taxon>Eukaryota</taxon>
        <taxon>Fungi</taxon>
        <taxon>Dikarya</taxon>
        <taxon>Ascomycota</taxon>
        <taxon>Saccharomycotina</taxon>
        <taxon>Pichiomycetes</taxon>
        <taxon>Debaryomycetaceae</taxon>
        <taxon>Suhomyces</taxon>
    </lineage>
</organism>
<dbReference type="InterPro" id="IPR019190">
    <property type="entry name" value="EXOV"/>
</dbReference>
<dbReference type="PANTHER" id="PTHR14464:SF4">
    <property type="entry name" value="EXONUCLEASE V"/>
    <property type="match status" value="1"/>
</dbReference>
<keyword evidence="7" id="KW-0540">Nuclease</keyword>
<evidence type="ECO:0000256" key="7">
    <source>
        <dbReference type="ARBA" id="ARBA00022722"/>
    </source>
</evidence>
<protein>
    <recommendedName>
        <fullName evidence="5">Exonuclease V, mitochondrial</fullName>
    </recommendedName>
    <alternativeName>
        <fullName evidence="11">Defects in morphology protein 1</fullName>
    </alternativeName>
</protein>
<keyword evidence="6" id="KW-0004">4Fe-4S</keyword>
<dbReference type="PANTHER" id="PTHR14464">
    <property type="entry name" value="EXONUCLEASE V"/>
    <property type="match status" value="1"/>
</dbReference>
<comment type="similarity">
    <text evidence="3">Belongs to the EXO5 family.</text>
</comment>
<accession>A0A1E4SK76</accession>
<evidence type="ECO:0000256" key="6">
    <source>
        <dbReference type="ARBA" id="ARBA00022485"/>
    </source>
</evidence>
<evidence type="ECO:0000256" key="2">
    <source>
        <dbReference type="ARBA" id="ARBA00001966"/>
    </source>
</evidence>
<evidence type="ECO:0000256" key="11">
    <source>
        <dbReference type="ARBA" id="ARBA00030412"/>
    </source>
</evidence>
<dbReference type="Proteomes" id="UP000094285">
    <property type="component" value="Unassembled WGS sequence"/>
</dbReference>
<comment type="subunit">
    <text evidence="4">Monomer.</text>
</comment>
<evidence type="ECO:0000256" key="9">
    <source>
        <dbReference type="ARBA" id="ARBA00023004"/>
    </source>
</evidence>
<dbReference type="GO" id="GO:0005739">
    <property type="term" value="C:mitochondrion"/>
    <property type="evidence" value="ECO:0007669"/>
    <property type="project" value="TreeGrafter"/>
</dbReference>
<keyword evidence="9" id="KW-0408">Iron</keyword>
<keyword evidence="10" id="KW-0411">Iron-sulfur</keyword>
<name>A0A1E4SK76_9ASCO</name>
<evidence type="ECO:0000256" key="8">
    <source>
        <dbReference type="ARBA" id="ARBA00022839"/>
    </source>
</evidence>
<evidence type="ECO:0000313" key="12">
    <source>
        <dbReference type="EMBL" id="ODV79911.1"/>
    </source>
</evidence>
<evidence type="ECO:0000313" key="13">
    <source>
        <dbReference type="Proteomes" id="UP000094285"/>
    </source>
</evidence>
<gene>
    <name evidence="12" type="ORF">CANTADRAFT_89523</name>
</gene>
<dbReference type="RefSeq" id="XP_020065033.1">
    <property type="nucleotide sequence ID" value="XM_020211578.1"/>
</dbReference>
<proteinExistence type="inferred from homology"/>
<sequence>MSFSSPFLLDLHRSMSTVFLQRRLTSKAGSNGSSVAHNDTLTALYHNWSLPPTQTLPLQSPLRDSPYQFHSKTNSDPSYIQTPRLAVTKMLVDRWCELREYYGIYSGSLSVKPSKAIELGVERHLELEEMMHTKVDVSSLEQTVEEIYTEVVRREELICTEEQGDLVFPDPPCLERLSVSVEEFEDAVFGSVGVSDMASQWSNQIINRLYALITTSEAREVLVHCYVDLTKGKFIDNTRSLLAGQTDPGVANPRKVLVSGIIDHLSLTNQHDPSDLSLFEEIKWNEEYNCDHVINHTLLVDITSFLKRTEKLLGDHKDSFKVRTTDVKTRSYNKIPPQKSVLESAKFQTIYYRKMFGLLATENRVDEHFGYNSLLENARQRGLNVDEPINMLTILVLLRQNFKILYKDFVKLAKGEPIGHEAYDTFMRENSFDSYDLSQLVQLEPFENLSLAENFDYCELLTSDLITAWKYPPTLRYFAARSAQFYSLFQDLMGDVTSVEYHNVKTQRCFHTSEYAYNSSELESQLQSGTSFWNGERAPIFTNDLDKCKYCEFNSRCAVPNGKTDDSDHRKIIGQEISRFLEDRNRIEQSETS</sequence>
<dbReference type="GO" id="GO:0005634">
    <property type="term" value="C:nucleus"/>
    <property type="evidence" value="ECO:0007669"/>
    <property type="project" value="TreeGrafter"/>
</dbReference>
<evidence type="ECO:0000256" key="5">
    <source>
        <dbReference type="ARBA" id="ARBA00013561"/>
    </source>
</evidence>
<keyword evidence="13" id="KW-1185">Reference proteome</keyword>
<keyword evidence="8" id="KW-0378">Hydrolase</keyword>
<comment type="cofactor">
    <cofactor evidence="2">
        <name>[4Fe-4S] cluster</name>
        <dbReference type="ChEBI" id="CHEBI:49883"/>
    </cofactor>
</comment>
<dbReference type="OrthoDB" id="354769at2759"/>
<keyword evidence="8" id="KW-0269">Exonuclease</keyword>